<protein>
    <recommendedName>
        <fullName evidence="3 7">ER membrane protein complex subunit 3</fullName>
    </recommendedName>
</protein>
<dbReference type="OrthoDB" id="6745403at2759"/>
<dbReference type="GO" id="GO:0034975">
    <property type="term" value="P:protein folding in endoplasmic reticulum"/>
    <property type="evidence" value="ECO:0007669"/>
    <property type="project" value="TreeGrafter"/>
</dbReference>
<dbReference type="EMBL" id="LJSK01000058">
    <property type="protein sequence ID" value="KPI88209.1"/>
    <property type="molecule type" value="Genomic_DNA"/>
</dbReference>
<dbReference type="AlphaFoldDB" id="A0A0N0P702"/>
<feature type="transmembrane region" description="Helical" evidence="8">
    <location>
        <begin position="113"/>
        <end position="136"/>
    </location>
</feature>
<dbReference type="GO" id="GO:0072546">
    <property type="term" value="C:EMC complex"/>
    <property type="evidence" value="ECO:0007669"/>
    <property type="project" value="TreeGrafter"/>
</dbReference>
<evidence type="ECO:0000256" key="5">
    <source>
        <dbReference type="ARBA" id="ARBA00022989"/>
    </source>
</evidence>
<evidence type="ECO:0000256" key="2">
    <source>
        <dbReference type="ARBA" id="ARBA00005376"/>
    </source>
</evidence>
<name>A0A0N0P702_LEPSE</name>
<organism evidence="9 10">
    <name type="scientific">Leptomonas seymouri</name>
    <dbReference type="NCBI Taxonomy" id="5684"/>
    <lineage>
        <taxon>Eukaryota</taxon>
        <taxon>Discoba</taxon>
        <taxon>Euglenozoa</taxon>
        <taxon>Kinetoplastea</taxon>
        <taxon>Metakinetoplastina</taxon>
        <taxon>Trypanosomatida</taxon>
        <taxon>Trypanosomatidae</taxon>
        <taxon>Leishmaniinae</taxon>
        <taxon>Leptomonas</taxon>
    </lineage>
</organism>
<dbReference type="Pfam" id="PF01956">
    <property type="entry name" value="EMC3_TMCO1"/>
    <property type="match status" value="1"/>
</dbReference>
<dbReference type="PANTHER" id="PTHR13116:SF5">
    <property type="entry name" value="ER MEMBRANE PROTEIN COMPLEX SUBUNIT 3"/>
    <property type="match status" value="1"/>
</dbReference>
<feature type="transmembrane region" description="Helical" evidence="8">
    <location>
        <begin position="16"/>
        <end position="35"/>
    </location>
</feature>
<evidence type="ECO:0000256" key="8">
    <source>
        <dbReference type="SAM" id="Phobius"/>
    </source>
</evidence>
<comment type="subcellular location">
    <subcellularLocation>
        <location evidence="1">Membrane</location>
        <topology evidence="1">Multi-pass membrane protein</topology>
    </subcellularLocation>
</comment>
<proteinExistence type="inferred from homology"/>
<accession>A0A0N0P702</accession>
<evidence type="ECO:0000256" key="7">
    <source>
        <dbReference type="PIRNR" id="PIRNR010045"/>
    </source>
</evidence>
<keyword evidence="10" id="KW-1185">Reference proteome</keyword>
<dbReference type="InterPro" id="IPR008568">
    <property type="entry name" value="EMC3"/>
</dbReference>
<comment type="similarity">
    <text evidence="2 7">Belongs to the EMC3 family.</text>
</comment>
<dbReference type="OMA" id="KDMDPRW"/>
<evidence type="ECO:0000256" key="6">
    <source>
        <dbReference type="ARBA" id="ARBA00023136"/>
    </source>
</evidence>
<sequence length="260" mass="29626">MTAEQNILLDPSIRDWVLLPLIAIVLFVGVLRHYASLLMSSTPKPNMSKICNTNIQNYGRLLLSSGYQLSPEAFKRRAEHMINGVLNKEVEAPNPMEMMNDPNLMMGMMKNQFMMMVPNIGMMMLVSYFFSGFVVAKFPFSLSGRFREMMQRGLDIDVLNCNYVTSLSMYFLIMSGNQGLLQLLLGQDVESGDQTVLMQQQMQQAPGQPVDFGKVFKQITEELTFVKDRHKWAYSNAPDTLLKKWRAQKRIKGSASARRS</sequence>
<comment type="caution">
    <text evidence="9">The sequence shown here is derived from an EMBL/GenBank/DDBJ whole genome shotgun (WGS) entry which is preliminary data.</text>
</comment>
<evidence type="ECO:0000256" key="3">
    <source>
        <dbReference type="ARBA" id="ARBA00020822"/>
    </source>
</evidence>
<dbReference type="SMART" id="SM01415">
    <property type="entry name" value="DUF106"/>
    <property type="match status" value="1"/>
</dbReference>
<reference evidence="9 10" key="1">
    <citation type="journal article" date="2015" name="PLoS Pathog.">
        <title>Leptomonas seymouri: Adaptations to the Dixenous Life Cycle Analyzed by Genome Sequencing, Transcriptome Profiling and Co-infection with Leishmania donovani.</title>
        <authorList>
            <person name="Kraeva N."/>
            <person name="Butenko A."/>
            <person name="Hlavacova J."/>
            <person name="Kostygov A."/>
            <person name="Myskova J."/>
            <person name="Grybchuk D."/>
            <person name="Lestinova T."/>
            <person name="Votypka J."/>
            <person name="Volf P."/>
            <person name="Opperdoes F."/>
            <person name="Flegontov P."/>
            <person name="Lukes J."/>
            <person name="Yurchenko V."/>
        </authorList>
    </citation>
    <scope>NUCLEOTIDE SEQUENCE [LARGE SCALE GENOMIC DNA]</scope>
    <source>
        <strain evidence="9 10">ATCC 30220</strain>
    </source>
</reference>
<dbReference type="Proteomes" id="UP000038009">
    <property type="component" value="Unassembled WGS sequence"/>
</dbReference>
<dbReference type="VEuPathDB" id="TriTrypDB:Lsey_0058_0280"/>
<keyword evidence="5 8" id="KW-1133">Transmembrane helix</keyword>
<dbReference type="PIRSF" id="PIRSF010045">
    <property type="entry name" value="DUF850_TM_euk"/>
    <property type="match status" value="1"/>
</dbReference>
<evidence type="ECO:0000313" key="9">
    <source>
        <dbReference type="EMBL" id="KPI88209.1"/>
    </source>
</evidence>
<evidence type="ECO:0000256" key="4">
    <source>
        <dbReference type="ARBA" id="ARBA00022692"/>
    </source>
</evidence>
<gene>
    <name evidence="9" type="ORF">ABL78_2713</name>
</gene>
<evidence type="ECO:0000256" key="1">
    <source>
        <dbReference type="ARBA" id="ARBA00004141"/>
    </source>
</evidence>
<dbReference type="InterPro" id="IPR002809">
    <property type="entry name" value="EMC3/TMCO1"/>
</dbReference>
<evidence type="ECO:0000313" key="10">
    <source>
        <dbReference type="Proteomes" id="UP000038009"/>
    </source>
</evidence>
<keyword evidence="6 8" id="KW-0472">Membrane</keyword>
<keyword evidence="4 8" id="KW-0812">Transmembrane</keyword>
<dbReference type="PANTHER" id="PTHR13116">
    <property type="entry name" value="ER MEMBRANE PROTEIN COMPLEX SUBUNIT 3"/>
    <property type="match status" value="1"/>
</dbReference>